<proteinExistence type="predicted"/>
<accession>A0A2Z4JEF7</accession>
<keyword evidence="2" id="KW-1185">Reference proteome</keyword>
<reference evidence="2" key="1">
    <citation type="submission" date="2018-06" db="EMBL/GenBank/DDBJ databases">
        <authorList>
            <person name="Li K."/>
        </authorList>
    </citation>
    <scope>NUCLEOTIDE SEQUENCE [LARGE SCALE GENOMIC DNA]</scope>
    <source>
        <strain evidence="2">ZFG47</strain>
        <plasmid evidence="2">unnamed1</plasmid>
    </source>
</reference>
<dbReference type="EMBL" id="CP030074">
    <property type="protein sequence ID" value="AWW43495.1"/>
    <property type="molecule type" value="Genomic_DNA"/>
</dbReference>
<organism evidence="1 2">
    <name type="scientific">Streptomyces cadmiisoli</name>
    <dbReference type="NCBI Taxonomy" id="2184053"/>
    <lineage>
        <taxon>Bacteria</taxon>
        <taxon>Bacillati</taxon>
        <taxon>Actinomycetota</taxon>
        <taxon>Actinomycetes</taxon>
        <taxon>Kitasatosporales</taxon>
        <taxon>Streptomycetaceae</taxon>
        <taxon>Streptomyces</taxon>
        <taxon>Streptomyces aurantiacus group</taxon>
    </lineage>
</organism>
<geneLocation type="plasmid" evidence="1 2">
    <name>unnamed1</name>
</geneLocation>
<sequence length="116" mass="12841">MRRNGHNVPSVAVLDEDGYEIVRRDTRRNEHGVAALTSINDVARDLIIWLAAHCFPGPANQADHRHLKHDQAVKAVVLVGNRLNLTVVAHLGDRAHRTPAELKRVAGRLRNDSGPL</sequence>
<dbReference type="AlphaFoldDB" id="A0A2Z4JEF7"/>
<dbReference type="Proteomes" id="UP000249616">
    <property type="component" value="Plasmid unnamed1"/>
</dbReference>
<keyword evidence="1" id="KW-0614">Plasmid</keyword>
<evidence type="ECO:0000313" key="2">
    <source>
        <dbReference type="Proteomes" id="UP000249616"/>
    </source>
</evidence>
<evidence type="ECO:0000313" key="1">
    <source>
        <dbReference type="EMBL" id="AWW43495.1"/>
    </source>
</evidence>
<dbReference type="KEGG" id="scad:DN051_43950"/>
<protein>
    <submittedName>
        <fullName evidence="1">Uncharacterized protein</fullName>
    </submittedName>
</protein>
<gene>
    <name evidence="1" type="ORF">DN051_43950</name>
</gene>
<name>A0A2Z4JEF7_9ACTN</name>